<dbReference type="Pfam" id="PF09361">
    <property type="entry name" value="Phasin_2"/>
    <property type="match status" value="1"/>
</dbReference>
<gene>
    <name evidence="2" type="ORF">AVDCRST_MAG51-1338</name>
</gene>
<proteinExistence type="predicted"/>
<protein>
    <recommendedName>
        <fullName evidence="1">Phasin domain-containing protein</fullName>
    </recommendedName>
</protein>
<name>A0A6J4PD51_9BURK</name>
<dbReference type="EMBL" id="CADCUX010000295">
    <property type="protein sequence ID" value="CAA9409501.1"/>
    <property type="molecule type" value="Genomic_DNA"/>
</dbReference>
<dbReference type="InterPro" id="IPR018968">
    <property type="entry name" value="Phasin"/>
</dbReference>
<organism evidence="2">
    <name type="scientific">uncultured Ramlibacter sp</name>
    <dbReference type="NCBI Taxonomy" id="260755"/>
    <lineage>
        <taxon>Bacteria</taxon>
        <taxon>Pseudomonadati</taxon>
        <taxon>Pseudomonadota</taxon>
        <taxon>Betaproteobacteria</taxon>
        <taxon>Burkholderiales</taxon>
        <taxon>Comamonadaceae</taxon>
        <taxon>Ramlibacter</taxon>
        <taxon>environmental samples</taxon>
    </lineage>
</organism>
<reference evidence="2" key="1">
    <citation type="submission" date="2020-02" db="EMBL/GenBank/DDBJ databases">
        <authorList>
            <person name="Meier V. D."/>
        </authorList>
    </citation>
    <scope>NUCLEOTIDE SEQUENCE</scope>
    <source>
        <strain evidence="2">AVDCRST_MAG51</strain>
    </source>
</reference>
<dbReference type="AlphaFoldDB" id="A0A6J4PD51"/>
<feature type="non-terminal residue" evidence="2">
    <location>
        <position position="1"/>
    </location>
</feature>
<evidence type="ECO:0000313" key="2">
    <source>
        <dbReference type="EMBL" id="CAA9409501.1"/>
    </source>
</evidence>
<accession>A0A6J4PD51</accession>
<sequence length="145" mass="15493">RNTNTQDTESIPAQAAVAGLARQQMAALADNASAVFRASEVIQQVQLQAAQRVALLHQQTAEKLREVSSPGDLFGIQSNLMLSGWQETAQYCQELTAAGMKLQSELLGRVGQQQGQASAMGSTPFNPLQAWQNVFTAPLRAATPA</sequence>
<evidence type="ECO:0000259" key="1">
    <source>
        <dbReference type="Pfam" id="PF09361"/>
    </source>
</evidence>
<feature type="domain" description="Phasin" evidence="1">
    <location>
        <begin position="17"/>
        <end position="107"/>
    </location>
</feature>